<protein>
    <submittedName>
        <fullName evidence="3">Uncharacterized protein</fullName>
    </submittedName>
</protein>
<feature type="region of interest" description="Disordered" evidence="1">
    <location>
        <begin position="457"/>
        <end position="506"/>
    </location>
</feature>
<organism evidence="3 4">
    <name type="scientific">Linum trigynum</name>
    <dbReference type="NCBI Taxonomy" id="586398"/>
    <lineage>
        <taxon>Eukaryota</taxon>
        <taxon>Viridiplantae</taxon>
        <taxon>Streptophyta</taxon>
        <taxon>Embryophyta</taxon>
        <taxon>Tracheophyta</taxon>
        <taxon>Spermatophyta</taxon>
        <taxon>Magnoliopsida</taxon>
        <taxon>eudicotyledons</taxon>
        <taxon>Gunneridae</taxon>
        <taxon>Pentapetalae</taxon>
        <taxon>rosids</taxon>
        <taxon>fabids</taxon>
        <taxon>Malpighiales</taxon>
        <taxon>Linaceae</taxon>
        <taxon>Linum</taxon>
    </lineage>
</organism>
<feature type="chain" id="PRO_5043841894" evidence="2">
    <location>
        <begin position="17"/>
        <end position="506"/>
    </location>
</feature>
<keyword evidence="4" id="KW-1185">Reference proteome</keyword>
<feature type="compositionally biased region" description="Polar residues" evidence="1">
    <location>
        <begin position="397"/>
        <end position="408"/>
    </location>
</feature>
<sequence>MRGALSSLLEISLWLGERLLQICSIIFAASLRNQKLGGDRGFSKPGNSDRLGINQSKRCLMRSLAREAAPRAWSRAKYPRRRKRSAEMVFADVQVEEEHPTKRRWAEPRRLWRFRIPSPTEFDLEDSEASTVAEIEIERPLGHDRTHKRFSTAGPFGVGIALISPELVKSKRSAPGCSVESEVICGEGVDQGDPFGEGYCAIQQVNSKVDLNSTKPSLNVADLEGFSQLDGAASDCMRRETRVRKAETENPSGAFFAVVGGISGGLIQSWEIKPNVLPRTPNPKPNRFLSKNRSRGISLLLENSESFSFKLTSPPAFPIRCIAWVSGFTSADGRKSSHRLLWFPRQHQGKVSLGETHSSSYGLRVLLTPALTSNCVTVPSDATRKLPLPGSPVGPATTKSSLPPTVSTAGALLAKSSSRGRQSSSQQPLPSVGPAWSGLGSPKQFGLDPLRRQINLGKQGSDQGALGPVGLPDSMESVGPGSDFGLLKKAGAGPAGRFSSLGIVGP</sequence>
<proteinExistence type="predicted"/>
<feature type="region of interest" description="Disordered" evidence="1">
    <location>
        <begin position="380"/>
        <end position="444"/>
    </location>
</feature>
<evidence type="ECO:0000313" key="4">
    <source>
        <dbReference type="Proteomes" id="UP001497516"/>
    </source>
</evidence>
<gene>
    <name evidence="3" type="ORF">LTRI10_LOCUS2651</name>
</gene>
<evidence type="ECO:0000256" key="1">
    <source>
        <dbReference type="SAM" id="MobiDB-lite"/>
    </source>
</evidence>
<dbReference type="EMBL" id="OZ034813">
    <property type="protein sequence ID" value="CAL1354866.1"/>
    <property type="molecule type" value="Genomic_DNA"/>
</dbReference>
<keyword evidence="2" id="KW-0732">Signal</keyword>
<feature type="compositionally biased region" description="Low complexity" evidence="1">
    <location>
        <begin position="416"/>
        <end position="434"/>
    </location>
</feature>
<dbReference type="AlphaFoldDB" id="A0AAV2CFC2"/>
<feature type="signal peptide" evidence="2">
    <location>
        <begin position="1"/>
        <end position="16"/>
    </location>
</feature>
<accession>A0AAV2CFC2</accession>
<evidence type="ECO:0000313" key="3">
    <source>
        <dbReference type="EMBL" id="CAL1354866.1"/>
    </source>
</evidence>
<evidence type="ECO:0000256" key="2">
    <source>
        <dbReference type="SAM" id="SignalP"/>
    </source>
</evidence>
<reference evidence="3 4" key="1">
    <citation type="submission" date="2024-04" db="EMBL/GenBank/DDBJ databases">
        <authorList>
            <person name="Fracassetti M."/>
        </authorList>
    </citation>
    <scope>NUCLEOTIDE SEQUENCE [LARGE SCALE GENOMIC DNA]</scope>
</reference>
<dbReference type="Proteomes" id="UP001497516">
    <property type="component" value="Chromosome 1"/>
</dbReference>
<name>A0AAV2CFC2_9ROSI</name>
<feature type="compositionally biased region" description="Low complexity" evidence="1">
    <location>
        <begin position="485"/>
        <end position="496"/>
    </location>
</feature>